<evidence type="ECO:0000313" key="2">
    <source>
        <dbReference type="Proteomes" id="UP000464658"/>
    </source>
</evidence>
<protein>
    <submittedName>
        <fullName evidence="1">Uncharacterized protein</fullName>
    </submittedName>
</protein>
<name>A0A5S9M5L5_BACIA</name>
<accession>A0A5S9M5L5</accession>
<dbReference type="EMBL" id="AP021906">
    <property type="protein sequence ID" value="BBP87454.1"/>
    <property type="molecule type" value="Genomic_DNA"/>
</dbReference>
<sequence length="58" mass="7099">MGYMKLIVFLLKAFYDRYFFREIIQPSLQSKYNQIQIIEYANDDLIKVDNYLKTLNQK</sequence>
<dbReference type="AlphaFoldDB" id="A0A5S9M5L5"/>
<dbReference type="Proteomes" id="UP000464658">
    <property type="component" value="Chromosome"/>
</dbReference>
<proteinExistence type="predicted"/>
<evidence type="ECO:0000313" key="1">
    <source>
        <dbReference type="EMBL" id="BBP87454.1"/>
    </source>
</evidence>
<reference evidence="1 2" key="1">
    <citation type="submission" date="2019-12" db="EMBL/GenBank/DDBJ databases">
        <title>Full genome sequence of a Bacillus safensis strain isolated from commercially available natto in Indonesia.</title>
        <authorList>
            <person name="Yoshida M."/>
            <person name="Uomi M."/>
            <person name="Waturangi D."/>
            <person name="Ekaputri J.J."/>
            <person name="Setiamarga D.H.E."/>
        </authorList>
    </citation>
    <scope>NUCLEOTIDE SEQUENCE [LARGE SCALE GENOMIC DNA]</scope>
    <source>
        <strain evidence="1 2">IDN1</strain>
    </source>
</reference>
<gene>
    <name evidence="1" type="ORF">BsIDN1_10720</name>
</gene>
<organism evidence="1 2">
    <name type="scientific">Bacillus safensis</name>
    <dbReference type="NCBI Taxonomy" id="561879"/>
    <lineage>
        <taxon>Bacteria</taxon>
        <taxon>Bacillati</taxon>
        <taxon>Bacillota</taxon>
        <taxon>Bacilli</taxon>
        <taxon>Bacillales</taxon>
        <taxon>Bacillaceae</taxon>
        <taxon>Bacillus</taxon>
    </lineage>
</organism>